<evidence type="ECO:0000313" key="4">
    <source>
        <dbReference type="Proteomes" id="UP000094455"/>
    </source>
</evidence>
<protein>
    <submittedName>
        <fullName evidence="3">Uncharacterized protein</fullName>
    </submittedName>
</protein>
<dbReference type="GeneID" id="30178342"/>
<keyword evidence="2" id="KW-1133">Transmembrane helix</keyword>
<organism evidence="3 4">
    <name type="scientific">Pichia membranifaciens NRRL Y-2026</name>
    <dbReference type="NCBI Taxonomy" id="763406"/>
    <lineage>
        <taxon>Eukaryota</taxon>
        <taxon>Fungi</taxon>
        <taxon>Dikarya</taxon>
        <taxon>Ascomycota</taxon>
        <taxon>Saccharomycotina</taxon>
        <taxon>Pichiomycetes</taxon>
        <taxon>Pichiales</taxon>
        <taxon>Pichiaceae</taxon>
        <taxon>Pichia</taxon>
    </lineage>
</organism>
<dbReference type="EMBL" id="KV454005">
    <property type="protein sequence ID" value="ODQ45082.1"/>
    <property type="molecule type" value="Genomic_DNA"/>
</dbReference>
<keyword evidence="2" id="KW-0812">Transmembrane</keyword>
<gene>
    <name evidence="3" type="ORF">PICMEDRAFT_17580</name>
</gene>
<feature type="coiled-coil region" evidence="1">
    <location>
        <begin position="91"/>
        <end position="125"/>
    </location>
</feature>
<dbReference type="AlphaFoldDB" id="A0A1E3NG47"/>
<dbReference type="OrthoDB" id="3988607at2759"/>
<dbReference type="RefSeq" id="XP_019016195.1">
    <property type="nucleotide sequence ID" value="XM_019161655.1"/>
</dbReference>
<sequence length="187" mass="21432">MSTTLVRAKELPRPTQQYMSDMGEQPTPLTESDIAAKEVSDIELPQATLDEKAEIKKAMKKRSLRMTFWQLFLITLLGSSTLNIMREKNLRDELDENFEKKFGVLKRLQEEAEQGKITVEGVRETLKSWNERFVDVFDLSPIEVKGVEGLDEQKLKLAFNKVKGIEIDESNGEHSPAKTTEKLDKFL</sequence>
<accession>A0A1E3NG47</accession>
<evidence type="ECO:0000256" key="1">
    <source>
        <dbReference type="SAM" id="Coils"/>
    </source>
</evidence>
<evidence type="ECO:0000313" key="3">
    <source>
        <dbReference type="EMBL" id="ODQ45082.1"/>
    </source>
</evidence>
<reference evidence="3 4" key="1">
    <citation type="journal article" date="2016" name="Proc. Natl. Acad. Sci. U.S.A.">
        <title>Comparative genomics of biotechnologically important yeasts.</title>
        <authorList>
            <person name="Riley R."/>
            <person name="Haridas S."/>
            <person name="Wolfe K.H."/>
            <person name="Lopes M.R."/>
            <person name="Hittinger C.T."/>
            <person name="Goeker M."/>
            <person name="Salamov A.A."/>
            <person name="Wisecaver J.H."/>
            <person name="Long T.M."/>
            <person name="Calvey C.H."/>
            <person name="Aerts A.L."/>
            <person name="Barry K.W."/>
            <person name="Choi C."/>
            <person name="Clum A."/>
            <person name="Coughlan A.Y."/>
            <person name="Deshpande S."/>
            <person name="Douglass A.P."/>
            <person name="Hanson S.J."/>
            <person name="Klenk H.-P."/>
            <person name="LaButti K.M."/>
            <person name="Lapidus A."/>
            <person name="Lindquist E.A."/>
            <person name="Lipzen A.M."/>
            <person name="Meier-Kolthoff J.P."/>
            <person name="Ohm R.A."/>
            <person name="Otillar R.P."/>
            <person name="Pangilinan J.L."/>
            <person name="Peng Y."/>
            <person name="Rokas A."/>
            <person name="Rosa C.A."/>
            <person name="Scheuner C."/>
            <person name="Sibirny A.A."/>
            <person name="Slot J.C."/>
            <person name="Stielow J.B."/>
            <person name="Sun H."/>
            <person name="Kurtzman C.P."/>
            <person name="Blackwell M."/>
            <person name="Grigoriev I.V."/>
            <person name="Jeffries T.W."/>
        </authorList>
    </citation>
    <scope>NUCLEOTIDE SEQUENCE [LARGE SCALE GENOMIC DNA]</scope>
    <source>
        <strain evidence="3 4">NRRL Y-2026</strain>
    </source>
</reference>
<name>A0A1E3NG47_9ASCO</name>
<keyword evidence="4" id="KW-1185">Reference proteome</keyword>
<dbReference type="Proteomes" id="UP000094455">
    <property type="component" value="Unassembled WGS sequence"/>
</dbReference>
<feature type="transmembrane region" description="Helical" evidence="2">
    <location>
        <begin position="66"/>
        <end position="85"/>
    </location>
</feature>
<keyword evidence="2" id="KW-0472">Membrane</keyword>
<keyword evidence="1" id="KW-0175">Coiled coil</keyword>
<evidence type="ECO:0000256" key="2">
    <source>
        <dbReference type="SAM" id="Phobius"/>
    </source>
</evidence>
<proteinExistence type="predicted"/>